<dbReference type="InterPro" id="IPR052526">
    <property type="entry name" value="HTH-type_Bedaq_tolerance"/>
</dbReference>
<dbReference type="GO" id="GO:0003677">
    <property type="term" value="F:DNA binding"/>
    <property type="evidence" value="ECO:0007669"/>
    <property type="project" value="UniProtKB-KW"/>
</dbReference>
<dbReference type="SUPFAM" id="SSF46785">
    <property type="entry name" value="Winged helix' DNA-binding domain"/>
    <property type="match status" value="1"/>
</dbReference>
<dbReference type="PRINTS" id="PR00598">
    <property type="entry name" value="HTHMARR"/>
</dbReference>
<dbReference type="Pfam" id="PF01047">
    <property type="entry name" value="MarR"/>
    <property type="match status" value="1"/>
</dbReference>
<feature type="domain" description="HTH marR-type" evidence="4">
    <location>
        <begin position="1"/>
        <end position="122"/>
    </location>
</feature>
<dbReference type="InterPro" id="IPR036388">
    <property type="entry name" value="WH-like_DNA-bd_sf"/>
</dbReference>
<dbReference type="InterPro" id="IPR000835">
    <property type="entry name" value="HTH_MarR-typ"/>
</dbReference>
<dbReference type="Gene3D" id="1.10.287.100">
    <property type="match status" value="1"/>
</dbReference>
<name>A0A563DZ49_9MICO</name>
<reference evidence="5 6" key="1">
    <citation type="submission" date="2019-05" db="EMBL/GenBank/DDBJ databases">
        <authorList>
            <person name="Lee S.D."/>
        </authorList>
    </citation>
    <scope>NUCLEOTIDE SEQUENCE [LARGE SCALE GENOMIC DNA]</scope>
    <source>
        <strain evidence="5 6">C5-26</strain>
    </source>
</reference>
<dbReference type="PANTHER" id="PTHR39515:SF2">
    <property type="entry name" value="HTH-TYPE TRANSCRIPTIONAL REGULATOR RV0880"/>
    <property type="match status" value="1"/>
</dbReference>
<dbReference type="SMART" id="SM00347">
    <property type="entry name" value="HTH_MARR"/>
    <property type="match status" value="1"/>
</dbReference>
<keyword evidence="1" id="KW-0805">Transcription regulation</keyword>
<dbReference type="InterPro" id="IPR023187">
    <property type="entry name" value="Tscrpt_reg_MarR-type_CS"/>
</dbReference>
<evidence type="ECO:0000313" key="6">
    <source>
        <dbReference type="Proteomes" id="UP000320244"/>
    </source>
</evidence>
<evidence type="ECO:0000256" key="2">
    <source>
        <dbReference type="ARBA" id="ARBA00023125"/>
    </source>
</evidence>
<dbReference type="GO" id="GO:0003700">
    <property type="term" value="F:DNA-binding transcription factor activity"/>
    <property type="evidence" value="ECO:0007669"/>
    <property type="project" value="InterPro"/>
</dbReference>
<keyword evidence="6" id="KW-1185">Reference proteome</keyword>
<keyword evidence="2" id="KW-0238">DNA-binding</keyword>
<evidence type="ECO:0000313" key="5">
    <source>
        <dbReference type="EMBL" id="TWP35496.1"/>
    </source>
</evidence>
<sequence length="123" mass="14013">MRISRRARFDNAETVAPHQFSVLAKLENTVRTPRQLADIECVSAPSMTRTVAGLVEKGLVCRTDDPDDRRQVQLSLTKEGLHVLKEGRRTRDEWMLSRIEGLSEQECEVLDQAREILGRVVAR</sequence>
<dbReference type="AlphaFoldDB" id="A0A563DZ49"/>
<evidence type="ECO:0000256" key="3">
    <source>
        <dbReference type="ARBA" id="ARBA00023163"/>
    </source>
</evidence>
<accession>A0A563DZ49</accession>
<dbReference type="Proteomes" id="UP000320244">
    <property type="component" value="Unassembled WGS sequence"/>
</dbReference>
<proteinExistence type="predicted"/>
<evidence type="ECO:0000256" key="1">
    <source>
        <dbReference type="ARBA" id="ARBA00023015"/>
    </source>
</evidence>
<keyword evidence="3" id="KW-0804">Transcription</keyword>
<dbReference type="OrthoDB" id="9804055at2"/>
<dbReference type="PROSITE" id="PS01117">
    <property type="entry name" value="HTH_MARR_1"/>
    <property type="match status" value="1"/>
</dbReference>
<comment type="caution">
    <text evidence="5">The sequence shown here is derived from an EMBL/GenBank/DDBJ whole genome shotgun (WGS) entry which is preliminary data.</text>
</comment>
<dbReference type="Gene3D" id="1.10.10.10">
    <property type="entry name" value="Winged helix-like DNA-binding domain superfamily/Winged helix DNA-binding domain"/>
    <property type="match status" value="1"/>
</dbReference>
<reference evidence="5 6" key="2">
    <citation type="submission" date="2019-08" db="EMBL/GenBank/DDBJ databases">
        <title>Jejuicoccus antrihumi gen. nov., sp. nov., a new member of the family Dermacoccaceae isolated from a cave.</title>
        <authorList>
            <person name="Schumann P."/>
            <person name="Kim I.S."/>
        </authorList>
    </citation>
    <scope>NUCLEOTIDE SEQUENCE [LARGE SCALE GENOMIC DNA]</scope>
    <source>
        <strain evidence="5 6">C5-26</strain>
    </source>
</reference>
<protein>
    <submittedName>
        <fullName evidence="5">MarR family transcriptional regulator</fullName>
    </submittedName>
</protein>
<dbReference type="InterPro" id="IPR036390">
    <property type="entry name" value="WH_DNA-bd_sf"/>
</dbReference>
<organism evidence="5 6">
    <name type="scientific">Leekyejoonella antrihumi</name>
    <dbReference type="NCBI Taxonomy" id="1660198"/>
    <lineage>
        <taxon>Bacteria</taxon>
        <taxon>Bacillati</taxon>
        <taxon>Actinomycetota</taxon>
        <taxon>Actinomycetes</taxon>
        <taxon>Micrococcales</taxon>
        <taxon>Dermacoccaceae</taxon>
        <taxon>Leekyejoonella</taxon>
    </lineage>
</organism>
<gene>
    <name evidence="5" type="ORF">FGL98_13885</name>
</gene>
<evidence type="ECO:0000259" key="4">
    <source>
        <dbReference type="PROSITE" id="PS50995"/>
    </source>
</evidence>
<dbReference type="PROSITE" id="PS50995">
    <property type="entry name" value="HTH_MARR_2"/>
    <property type="match status" value="1"/>
</dbReference>
<dbReference type="EMBL" id="VCQV01000019">
    <property type="protein sequence ID" value="TWP35496.1"/>
    <property type="molecule type" value="Genomic_DNA"/>
</dbReference>
<dbReference type="PANTHER" id="PTHR39515">
    <property type="entry name" value="CONSERVED PROTEIN"/>
    <property type="match status" value="1"/>
</dbReference>